<dbReference type="AlphaFoldDB" id="B8ERW0"/>
<evidence type="ECO:0000256" key="1">
    <source>
        <dbReference type="SAM" id="Phobius"/>
    </source>
</evidence>
<dbReference type="OrthoDB" id="8479094at2"/>
<feature type="transmembrane region" description="Helical" evidence="1">
    <location>
        <begin position="118"/>
        <end position="143"/>
    </location>
</feature>
<keyword evidence="3" id="KW-1185">Reference proteome</keyword>
<dbReference type="KEGG" id="msl:Msil_2736"/>
<feature type="transmembrane region" description="Helical" evidence="1">
    <location>
        <begin position="12"/>
        <end position="30"/>
    </location>
</feature>
<dbReference type="EMBL" id="CP001280">
    <property type="protein sequence ID" value="ACK51658.1"/>
    <property type="molecule type" value="Genomic_DNA"/>
</dbReference>
<gene>
    <name evidence="2" type="ordered locus">Msil_2736</name>
</gene>
<keyword evidence="1" id="KW-1133">Transmembrane helix</keyword>
<feature type="transmembrane region" description="Helical" evidence="1">
    <location>
        <begin position="155"/>
        <end position="180"/>
    </location>
</feature>
<evidence type="ECO:0000313" key="2">
    <source>
        <dbReference type="EMBL" id="ACK51658.1"/>
    </source>
</evidence>
<feature type="transmembrane region" description="Helical" evidence="1">
    <location>
        <begin position="42"/>
        <end position="65"/>
    </location>
</feature>
<proteinExistence type="predicted"/>
<accession>B8ERW0</accession>
<dbReference type="RefSeq" id="WP_012591727.1">
    <property type="nucleotide sequence ID" value="NC_011666.1"/>
</dbReference>
<dbReference type="HOGENOM" id="CLU_060703_5_0_5"/>
<keyword evidence="1" id="KW-0812">Transmembrane</keyword>
<feature type="transmembrane region" description="Helical" evidence="1">
    <location>
        <begin position="187"/>
        <end position="207"/>
    </location>
</feature>
<evidence type="ECO:0000313" key="3">
    <source>
        <dbReference type="Proteomes" id="UP000002257"/>
    </source>
</evidence>
<keyword evidence="1" id="KW-0472">Membrane</keyword>
<name>B8ERW0_METSB</name>
<dbReference type="Proteomes" id="UP000002257">
    <property type="component" value="Chromosome"/>
</dbReference>
<feature type="transmembrane region" description="Helical" evidence="1">
    <location>
        <begin position="77"/>
        <end position="97"/>
    </location>
</feature>
<feature type="transmembrane region" description="Helical" evidence="1">
    <location>
        <begin position="238"/>
        <end position="258"/>
    </location>
</feature>
<sequence length="268" mass="29970">MNSNEIIEPTRVEPATSLAITLAVINAILLRDIRVRAGPYYTGFLIILFMPLAHLVALLVIFKIFNKIAPVGSDQVMYFGISILPFVIYLYLSRRIINAISENRPLLYFSRVKIFDILFARGILEGGNSIAVFLSLLTILVVFSNGFAPRDAAGIVFAVAATIYFSFSIGVINALIVIVIPAWAWANALTIPLIWISSGVIFFPPAIPEPYNHWIALNPLLQCGEWLRYSYYDDYPDALLNVPYLFIFSTGCLALGLISEKMARRIMR</sequence>
<dbReference type="STRING" id="395965.Msil_2736"/>
<reference evidence="2 3" key="1">
    <citation type="journal article" date="2010" name="J. Bacteriol.">
        <title>Complete genome sequence of the aerobic facultative methanotroph Methylocella silvestris BL2.</title>
        <authorList>
            <person name="Chen Y."/>
            <person name="Crombie A."/>
            <person name="Rahman M.T."/>
            <person name="Dedysh S.N."/>
            <person name="Liesack W."/>
            <person name="Stott M.B."/>
            <person name="Alam M."/>
            <person name="Theisen A.R."/>
            <person name="Murrell J.C."/>
            <person name="Dunfield P.F."/>
        </authorList>
    </citation>
    <scope>NUCLEOTIDE SEQUENCE [LARGE SCALE GENOMIC DNA]</scope>
    <source>
        <strain evidence="3">DSM 15510 / CIP 108128 / LMG 27833 / NCIMB 13906 / BL2</strain>
    </source>
</reference>
<dbReference type="eggNOG" id="COG1682">
    <property type="taxonomic scope" value="Bacteria"/>
</dbReference>
<protein>
    <submittedName>
        <fullName evidence="2">ABC-2 type transporter</fullName>
    </submittedName>
</protein>
<organism evidence="2 3">
    <name type="scientific">Methylocella silvestris (strain DSM 15510 / CIP 108128 / LMG 27833 / NCIMB 13906 / BL2)</name>
    <dbReference type="NCBI Taxonomy" id="395965"/>
    <lineage>
        <taxon>Bacteria</taxon>
        <taxon>Pseudomonadati</taxon>
        <taxon>Pseudomonadota</taxon>
        <taxon>Alphaproteobacteria</taxon>
        <taxon>Hyphomicrobiales</taxon>
        <taxon>Beijerinckiaceae</taxon>
        <taxon>Methylocella</taxon>
    </lineage>
</organism>